<keyword evidence="6" id="KW-0560">Oxidoreductase</keyword>
<keyword evidence="6" id="KW-0503">Monooxygenase</keyword>
<accession>A0A517ZSX7</accession>
<dbReference type="Gene3D" id="3.30.70.2450">
    <property type="match status" value="1"/>
</dbReference>
<organism evidence="6 7">
    <name type="scientific">Symmachiella dynata</name>
    <dbReference type="NCBI Taxonomy" id="2527995"/>
    <lineage>
        <taxon>Bacteria</taxon>
        <taxon>Pseudomonadati</taxon>
        <taxon>Planctomycetota</taxon>
        <taxon>Planctomycetia</taxon>
        <taxon>Planctomycetales</taxon>
        <taxon>Planctomycetaceae</taxon>
        <taxon>Symmachiella</taxon>
    </lineage>
</organism>
<evidence type="ECO:0000313" key="6">
    <source>
        <dbReference type="EMBL" id="QDU45589.1"/>
    </source>
</evidence>
<dbReference type="InterPro" id="IPR050641">
    <property type="entry name" value="RIFMO-like"/>
</dbReference>
<keyword evidence="7" id="KW-1185">Reference proteome</keyword>
<comment type="similarity">
    <text evidence="2">Belongs to the PheA/TfdB FAD monooxygenase family.</text>
</comment>
<protein>
    <submittedName>
        <fullName evidence="6">Pentachlorophenol 4-monooxygenase</fullName>
        <ecNumber evidence="6">1.14.13.50</ecNumber>
    </submittedName>
</protein>
<dbReference type="SUPFAM" id="SSF52833">
    <property type="entry name" value="Thioredoxin-like"/>
    <property type="match status" value="1"/>
</dbReference>
<dbReference type="EC" id="1.14.13.50" evidence="6"/>
<dbReference type="PANTHER" id="PTHR43004">
    <property type="entry name" value="TRK SYSTEM POTASSIUM UPTAKE PROTEIN"/>
    <property type="match status" value="1"/>
</dbReference>
<dbReference type="InterPro" id="IPR002938">
    <property type="entry name" value="FAD-bd"/>
</dbReference>
<dbReference type="KEGG" id="sdyn:Mal52_40830"/>
<evidence type="ECO:0000259" key="5">
    <source>
        <dbReference type="Pfam" id="PF01494"/>
    </source>
</evidence>
<dbReference type="SUPFAM" id="SSF51905">
    <property type="entry name" value="FAD/NAD(P)-binding domain"/>
    <property type="match status" value="1"/>
</dbReference>
<dbReference type="EMBL" id="CP036276">
    <property type="protein sequence ID" value="QDU45589.1"/>
    <property type="molecule type" value="Genomic_DNA"/>
</dbReference>
<dbReference type="RefSeq" id="WP_145378080.1">
    <property type="nucleotide sequence ID" value="NZ_CP036276.1"/>
</dbReference>
<evidence type="ECO:0000256" key="3">
    <source>
        <dbReference type="ARBA" id="ARBA00022630"/>
    </source>
</evidence>
<name>A0A517ZSX7_9PLAN</name>
<evidence type="ECO:0000313" key="7">
    <source>
        <dbReference type="Proteomes" id="UP000319383"/>
    </source>
</evidence>
<comment type="cofactor">
    <cofactor evidence="1">
        <name>FAD</name>
        <dbReference type="ChEBI" id="CHEBI:57692"/>
    </cofactor>
</comment>
<reference evidence="6 7" key="1">
    <citation type="submission" date="2019-02" db="EMBL/GenBank/DDBJ databases">
        <title>Deep-cultivation of Planctomycetes and their phenomic and genomic characterization uncovers novel biology.</title>
        <authorList>
            <person name="Wiegand S."/>
            <person name="Jogler M."/>
            <person name="Boedeker C."/>
            <person name="Pinto D."/>
            <person name="Vollmers J."/>
            <person name="Rivas-Marin E."/>
            <person name="Kohn T."/>
            <person name="Peeters S.H."/>
            <person name="Heuer A."/>
            <person name="Rast P."/>
            <person name="Oberbeckmann S."/>
            <person name="Bunk B."/>
            <person name="Jeske O."/>
            <person name="Meyerdierks A."/>
            <person name="Storesund J.E."/>
            <person name="Kallscheuer N."/>
            <person name="Luecker S."/>
            <person name="Lage O.M."/>
            <person name="Pohl T."/>
            <person name="Merkel B.J."/>
            <person name="Hornburger P."/>
            <person name="Mueller R.-W."/>
            <person name="Bruemmer F."/>
            <person name="Labrenz M."/>
            <person name="Spormann A.M."/>
            <person name="Op den Camp H."/>
            <person name="Overmann J."/>
            <person name="Amann R."/>
            <person name="Jetten M.S.M."/>
            <person name="Mascher T."/>
            <person name="Medema M.H."/>
            <person name="Devos D.P."/>
            <person name="Kaster A.-K."/>
            <person name="Ovreas L."/>
            <person name="Rohde M."/>
            <person name="Galperin M.Y."/>
            <person name="Jogler C."/>
        </authorList>
    </citation>
    <scope>NUCLEOTIDE SEQUENCE [LARGE SCALE GENOMIC DNA]</scope>
    <source>
        <strain evidence="6 7">Mal52</strain>
    </source>
</reference>
<sequence length="536" mass="59514">MNKTSANSPVLVVGGRTTGLMMAAELARHDVAVRIIDKSPGIDPHCRATVLHSRSLEILHSLGIVDDIVACAQPLHGVSLYVNGEARGRFDELPVDSPFPLSLGLPQATTETILEKHLNSLGVFVERSTQLTSLEQSADTVRASLLHDDGREEIVETPWVIGCDGAHSTVRHLTEETFPGEADPYPYLLADVVIDGALEPGDAYFFLHNDGELFLFILNEGRRFVVANVAKETDITKAPTLEQVQELVTHRSGHDFHLSDPRWLAHFHINYRLAPHYRHGRTFLAGDAAHVHSLLGGLGMNTGIQDAHNLAWKLALVMRGDAPAAWLDTYEIERRQVAEDVIATTKLATQNAELFAELSSTDREKLVAHMFVPEGEKMRVRNHEEQIDLDYRSSPLCIEPEEGFAHGPHPGARAVDSPIFLDGQPCQFYDLLRSPKHCLFLYAPASSQGSVLSELTTVAEAVARDHGHWIAVHIVDDWNGETTVPSNVTRIEDPQQTLRQRYGIESTGMYLIRPDGYVAYRSWRLDSIDEYLAHVV</sequence>
<keyword evidence="4" id="KW-0274">FAD</keyword>
<dbReference type="PRINTS" id="PR00420">
    <property type="entry name" value="RNGMNOXGNASE"/>
</dbReference>
<dbReference type="Proteomes" id="UP000319383">
    <property type="component" value="Chromosome"/>
</dbReference>
<dbReference type="GO" id="GO:0071949">
    <property type="term" value="F:FAD binding"/>
    <property type="evidence" value="ECO:0007669"/>
    <property type="project" value="InterPro"/>
</dbReference>
<dbReference type="Gene3D" id="3.50.50.60">
    <property type="entry name" value="FAD/NAD(P)-binding domain"/>
    <property type="match status" value="1"/>
</dbReference>
<gene>
    <name evidence="6" type="primary">pcpB_1</name>
    <name evidence="6" type="ORF">Mal52_40830</name>
</gene>
<evidence type="ECO:0000256" key="2">
    <source>
        <dbReference type="ARBA" id="ARBA00007801"/>
    </source>
</evidence>
<dbReference type="InterPro" id="IPR036249">
    <property type="entry name" value="Thioredoxin-like_sf"/>
</dbReference>
<evidence type="ECO:0000256" key="4">
    <source>
        <dbReference type="ARBA" id="ARBA00022827"/>
    </source>
</evidence>
<feature type="domain" description="FAD-binding" evidence="5">
    <location>
        <begin position="9"/>
        <end position="343"/>
    </location>
</feature>
<keyword evidence="3" id="KW-0285">Flavoprotein</keyword>
<dbReference type="PANTHER" id="PTHR43004:SF19">
    <property type="entry name" value="BINDING MONOOXYGENASE, PUTATIVE (JCVI)-RELATED"/>
    <property type="match status" value="1"/>
</dbReference>
<dbReference type="AlphaFoldDB" id="A0A517ZSX7"/>
<evidence type="ECO:0000256" key="1">
    <source>
        <dbReference type="ARBA" id="ARBA00001974"/>
    </source>
</evidence>
<dbReference type="Pfam" id="PF01494">
    <property type="entry name" value="FAD_binding_3"/>
    <property type="match status" value="1"/>
</dbReference>
<dbReference type="GO" id="GO:0018677">
    <property type="term" value="F:pentachlorophenol monooxygenase activity"/>
    <property type="evidence" value="ECO:0007669"/>
    <property type="project" value="UniProtKB-EC"/>
</dbReference>
<dbReference type="Gene3D" id="3.40.30.120">
    <property type="match status" value="1"/>
</dbReference>
<proteinExistence type="inferred from homology"/>
<dbReference type="InterPro" id="IPR036188">
    <property type="entry name" value="FAD/NAD-bd_sf"/>
</dbReference>